<protein>
    <recommendedName>
        <fullName evidence="3">Transposase</fullName>
    </recommendedName>
</protein>
<evidence type="ECO:0000313" key="2">
    <source>
        <dbReference type="Proteomes" id="UP001286313"/>
    </source>
</evidence>
<organism evidence="1 2">
    <name type="scientific">Petrolisthes cinctipes</name>
    <name type="common">Flat porcelain crab</name>
    <dbReference type="NCBI Taxonomy" id="88211"/>
    <lineage>
        <taxon>Eukaryota</taxon>
        <taxon>Metazoa</taxon>
        <taxon>Ecdysozoa</taxon>
        <taxon>Arthropoda</taxon>
        <taxon>Crustacea</taxon>
        <taxon>Multicrustacea</taxon>
        <taxon>Malacostraca</taxon>
        <taxon>Eumalacostraca</taxon>
        <taxon>Eucarida</taxon>
        <taxon>Decapoda</taxon>
        <taxon>Pleocyemata</taxon>
        <taxon>Anomura</taxon>
        <taxon>Galatheoidea</taxon>
        <taxon>Porcellanidae</taxon>
        <taxon>Petrolisthes</taxon>
    </lineage>
</organism>
<gene>
    <name evidence="1" type="ORF">Pcinc_007865</name>
</gene>
<comment type="caution">
    <text evidence="1">The sequence shown here is derived from an EMBL/GenBank/DDBJ whole genome shotgun (WGS) entry which is preliminary data.</text>
</comment>
<keyword evidence="2" id="KW-1185">Reference proteome</keyword>
<name>A0AAE1G8L9_PETCI</name>
<proteinExistence type="predicted"/>
<reference evidence="1" key="1">
    <citation type="submission" date="2023-10" db="EMBL/GenBank/DDBJ databases">
        <title>Genome assemblies of two species of porcelain crab, Petrolisthes cinctipes and Petrolisthes manimaculis (Anomura: Porcellanidae).</title>
        <authorList>
            <person name="Angst P."/>
        </authorList>
    </citation>
    <scope>NUCLEOTIDE SEQUENCE</scope>
    <source>
        <strain evidence="1">PB745_01</strain>
        <tissue evidence="1">Gill</tissue>
    </source>
</reference>
<dbReference type="AlphaFoldDB" id="A0AAE1G8L9"/>
<dbReference type="Proteomes" id="UP001286313">
    <property type="component" value="Unassembled WGS sequence"/>
</dbReference>
<evidence type="ECO:0000313" key="1">
    <source>
        <dbReference type="EMBL" id="KAK3888075.1"/>
    </source>
</evidence>
<dbReference type="Gene3D" id="3.30.420.10">
    <property type="entry name" value="Ribonuclease H-like superfamily/Ribonuclease H"/>
    <property type="match status" value="1"/>
</dbReference>
<dbReference type="InterPro" id="IPR036397">
    <property type="entry name" value="RNaseH_sf"/>
</dbReference>
<dbReference type="GO" id="GO:0003676">
    <property type="term" value="F:nucleic acid binding"/>
    <property type="evidence" value="ECO:0007669"/>
    <property type="project" value="InterPro"/>
</dbReference>
<accession>A0AAE1G8L9</accession>
<evidence type="ECO:0008006" key="3">
    <source>
        <dbReference type="Google" id="ProtNLM"/>
    </source>
</evidence>
<sequence length="109" mass="12527">MLHQAGIHHRTPARKERLIDQTSIGYDRPNIVEEARSGHVACNVWGWVCRHGMGDVYNIEGRFTAEKYIALLADRFLPSLRERNYLLFPGPIIFIHDGCPIHTAHAVRR</sequence>
<dbReference type="EMBL" id="JAWQEG010000588">
    <property type="protein sequence ID" value="KAK3888075.1"/>
    <property type="molecule type" value="Genomic_DNA"/>
</dbReference>